<protein>
    <submittedName>
        <fullName evidence="10">Aminopeptidase</fullName>
    </submittedName>
</protein>
<sequence>MASELSTSGFVKTDLSESDLIKPDLVKYDPAAHAELMAGYCIGAQAGERILLSGGVQTLPLFEEAARALLRRGALPVLRLEYPGQAEDFAQLASDLILESLHPAELADVQAIDGSIRLLTQSLPRLGAPADPTRQARRVKATQPLNAARSSKKWTLTQYPTPQGAAAAGMSLPEYEDFVSRAMFLNTPDPVAEWGKVRVRQVQLIERLSRADVIRIVAPQTDLTLSVRGRTWANSDGKRNMPSGEVFVSPIEDSAEGQIYFGLPSEYAGQPVEGITLRLKAGQIVEAHAEIGDDVLQAALSTDPGARFLGEIGIGSNGGIQTPSRNILYDEKIGGTVHLAAGRSYPETGGLNQSAIHWDMICDLRGNRGQILLDGEVFQENGLFV</sequence>
<dbReference type="Pfam" id="PF02073">
    <property type="entry name" value="Peptidase_M29"/>
    <property type="match status" value="1"/>
</dbReference>
<evidence type="ECO:0000256" key="1">
    <source>
        <dbReference type="ARBA" id="ARBA00001941"/>
    </source>
</evidence>
<proteinExistence type="inferred from homology"/>
<accession>A0A553V1X9</accession>
<keyword evidence="11" id="KW-1185">Reference proteome</keyword>
<dbReference type="PANTHER" id="PTHR34448:SF1">
    <property type="entry name" value="BLL6088 PROTEIN"/>
    <property type="match status" value="1"/>
</dbReference>
<evidence type="ECO:0000256" key="5">
    <source>
        <dbReference type="ARBA" id="ARBA00022438"/>
    </source>
</evidence>
<organism evidence="10 11">
    <name type="scientific">Deinococcus detaillensis</name>
    <dbReference type="NCBI Taxonomy" id="2592048"/>
    <lineage>
        <taxon>Bacteria</taxon>
        <taxon>Thermotogati</taxon>
        <taxon>Deinococcota</taxon>
        <taxon>Deinococci</taxon>
        <taxon>Deinococcales</taxon>
        <taxon>Deinococcaceae</taxon>
        <taxon>Deinococcus</taxon>
    </lineage>
</organism>
<evidence type="ECO:0000256" key="9">
    <source>
        <dbReference type="ARBA" id="ARBA00023049"/>
    </source>
</evidence>
<comment type="cofactor">
    <cofactor evidence="3">
        <name>Zn(2+)</name>
        <dbReference type="ChEBI" id="CHEBI:29105"/>
    </cofactor>
</comment>
<comment type="caution">
    <text evidence="10">The sequence shown here is derived from an EMBL/GenBank/DDBJ whole genome shotgun (WGS) entry which is preliminary data.</text>
</comment>
<keyword evidence="6" id="KW-0645">Protease</keyword>
<dbReference type="SUPFAM" id="SSF144052">
    <property type="entry name" value="Thermophilic metalloprotease-like"/>
    <property type="match status" value="1"/>
</dbReference>
<dbReference type="EMBL" id="VKDB01000005">
    <property type="protein sequence ID" value="TSA86456.1"/>
    <property type="molecule type" value="Genomic_DNA"/>
</dbReference>
<comment type="cofactor">
    <cofactor evidence="2">
        <name>Mg(2+)</name>
        <dbReference type="ChEBI" id="CHEBI:18420"/>
    </cofactor>
</comment>
<evidence type="ECO:0000256" key="4">
    <source>
        <dbReference type="ARBA" id="ARBA00008236"/>
    </source>
</evidence>
<evidence type="ECO:0000256" key="8">
    <source>
        <dbReference type="ARBA" id="ARBA00022801"/>
    </source>
</evidence>
<dbReference type="InterPro" id="IPR035097">
    <property type="entry name" value="M29_N-terminal"/>
</dbReference>
<evidence type="ECO:0000256" key="3">
    <source>
        <dbReference type="ARBA" id="ARBA00001947"/>
    </source>
</evidence>
<dbReference type="GO" id="GO:0004177">
    <property type="term" value="F:aminopeptidase activity"/>
    <property type="evidence" value="ECO:0007669"/>
    <property type="project" value="UniProtKB-KW"/>
</dbReference>
<comment type="cofactor">
    <cofactor evidence="1">
        <name>Co(2+)</name>
        <dbReference type="ChEBI" id="CHEBI:48828"/>
    </cofactor>
</comment>
<dbReference type="Proteomes" id="UP000316092">
    <property type="component" value="Unassembled WGS sequence"/>
</dbReference>
<keyword evidence="9" id="KW-0482">Metalloprotease</keyword>
<evidence type="ECO:0000256" key="2">
    <source>
        <dbReference type="ARBA" id="ARBA00001946"/>
    </source>
</evidence>
<dbReference type="OrthoDB" id="9803993at2"/>
<name>A0A553V1X9_9DEIO</name>
<keyword evidence="5 10" id="KW-0031">Aminopeptidase</keyword>
<keyword evidence="7" id="KW-0479">Metal-binding</keyword>
<comment type="similarity">
    <text evidence="4">Belongs to the peptidase M29 family.</text>
</comment>
<dbReference type="GO" id="GO:0008237">
    <property type="term" value="F:metallopeptidase activity"/>
    <property type="evidence" value="ECO:0007669"/>
    <property type="project" value="UniProtKB-KW"/>
</dbReference>
<dbReference type="AlphaFoldDB" id="A0A553V1X9"/>
<evidence type="ECO:0000313" key="11">
    <source>
        <dbReference type="Proteomes" id="UP000316092"/>
    </source>
</evidence>
<evidence type="ECO:0000313" key="10">
    <source>
        <dbReference type="EMBL" id="TSA86456.1"/>
    </source>
</evidence>
<dbReference type="InterPro" id="IPR052170">
    <property type="entry name" value="M29_Exopeptidase"/>
</dbReference>
<reference evidence="10 11" key="1">
    <citation type="submission" date="2019-07" db="EMBL/GenBank/DDBJ databases">
        <title>Deinococcus detaillus sp. nov., isolated from humus soil in Antarctica.</title>
        <authorList>
            <person name="Zhang K."/>
        </authorList>
    </citation>
    <scope>NUCLEOTIDE SEQUENCE [LARGE SCALE GENOMIC DNA]</scope>
    <source>
        <strain evidence="10 11">H1</strain>
    </source>
</reference>
<keyword evidence="8" id="KW-0378">Hydrolase</keyword>
<evidence type="ECO:0000256" key="6">
    <source>
        <dbReference type="ARBA" id="ARBA00022670"/>
    </source>
</evidence>
<dbReference type="InterPro" id="IPR000787">
    <property type="entry name" value="Peptidase_M29"/>
</dbReference>
<dbReference type="GO" id="GO:0046872">
    <property type="term" value="F:metal ion binding"/>
    <property type="evidence" value="ECO:0007669"/>
    <property type="project" value="UniProtKB-KW"/>
</dbReference>
<dbReference type="Gene3D" id="3.40.1830.10">
    <property type="entry name" value="Thermophilic metalloprotease (M29)"/>
    <property type="match status" value="1"/>
</dbReference>
<dbReference type="PANTHER" id="PTHR34448">
    <property type="entry name" value="AMINOPEPTIDASE"/>
    <property type="match status" value="1"/>
</dbReference>
<dbReference type="GO" id="GO:0006508">
    <property type="term" value="P:proteolysis"/>
    <property type="evidence" value="ECO:0007669"/>
    <property type="project" value="UniProtKB-KW"/>
</dbReference>
<gene>
    <name evidence="10" type="ORF">FNU79_07345</name>
</gene>
<evidence type="ECO:0000256" key="7">
    <source>
        <dbReference type="ARBA" id="ARBA00022723"/>
    </source>
</evidence>